<organism evidence="2 3">
    <name type="scientific">Mycobacterium botniense</name>
    <dbReference type="NCBI Taxonomy" id="84962"/>
    <lineage>
        <taxon>Bacteria</taxon>
        <taxon>Bacillati</taxon>
        <taxon>Actinomycetota</taxon>
        <taxon>Actinomycetes</taxon>
        <taxon>Mycobacteriales</taxon>
        <taxon>Mycobacteriaceae</taxon>
        <taxon>Mycobacterium</taxon>
    </lineage>
</organism>
<dbReference type="EMBL" id="BLKW01000002">
    <property type="protein sequence ID" value="GFG72710.1"/>
    <property type="molecule type" value="Genomic_DNA"/>
</dbReference>
<proteinExistence type="predicted"/>
<dbReference type="Proteomes" id="UP000465361">
    <property type="component" value="Unassembled WGS sequence"/>
</dbReference>
<name>A0A7I9XT64_9MYCO</name>
<sequence length="121" mass="13237">MSDCQKCGRRAQLFLCQPCTDELRDLLRGLAQGQQLPSGRRAAGWLEYLADAAYGRTRLGASARRGSDRNGPVPVHLGPHGDWRGSPSELLDDAHATLARWVQAVNLAVETLAMPDEDDQL</sequence>
<evidence type="ECO:0000313" key="3">
    <source>
        <dbReference type="Proteomes" id="UP000465361"/>
    </source>
</evidence>
<keyword evidence="3" id="KW-1185">Reference proteome</keyword>
<accession>A0A7I9XT64</accession>
<comment type="caution">
    <text evidence="2">The sequence shown here is derived from an EMBL/GenBank/DDBJ whole genome shotgun (WGS) entry which is preliminary data.</text>
</comment>
<evidence type="ECO:0000256" key="1">
    <source>
        <dbReference type="SAM" id="MobiDB-lite"/>
    </source>
</evidence>
<reference evidence="2 3" key="1">
    <citation type="journal article" date="2019" name="Emerg. Microbes Infect.">
        <title>Comprehensive subspecies identification of 175 nontuberculous mycobacteria species based on 7547 genomic profiles.</title>
        <authorList>
            <person name="Matsumoto Y."/>
            <person name="Kinjo T."/>
            <person name="Motooka D."/>
            <person name="Nabeya D."/>
            <person name="Jung N."/>
            <person name="Uechi K."/>
            <person name="Horii T."/>
            <person name="Iida T."/>
            <person name="Fujita J."/>
            <person name="Nakamura S."/>
        </authorList>
    </citation>
    <scope>NUCLEOTIDE SEQUENCE [LARGE SCALE GENOMIC DNA]</scope>
    <source>
        <strain evidence="2 3">JCM 17322</strain>
    </source>
</reference>
<gene>
    <name evidence="2" type="ORF">MBOT_00750</name>
</gene>
<dbReference type="RefSeq" id="WP_071700198.1">
    <property type="nucleotide sequence ID" value="NZ_BLKW01000002.1"/>
</dbReference>
<protein>
    <submittedName>
        <fullName evidence="2">Uncharacterized protein</fullName>
    </submittedName>
</protein>
<feature type="region of interest" description="Disordered" evidence="1">
    <location>
        <begin position="62"/>
        <end position="86"/>
    </location>
</feature>
<dbReference type="AlphaFoldDB" id="A0A7I9XT64"/>
<evidence type="ECO:0000313" key="2">
    <source>
        <dbReference type="EMBL" id="GFG72710.1"/>
    </source>
</evidence>